<dbReference type="Proteomes" id="UP001189429">
    <property type="component" value="Unassembled WGS sequence"/>
</dbReference>
<dbReference type="EMBL" id="CAUYUJ010016437">
    <property type="protein sequence ID" value="CAK0865304.1"/>
    <property type="molecule type" value="Genomic_DNA"/>
</dbReference>
<feature type="transmembrane region" description="Helical" evidence="1">
    <location>
        <begin position="35"/>
        <end position="57"/>
    </location>
</feature>
<keyword evidence="1" id="KW-1133">Transmembrane helix</keyword>
<accession>A0ABN9UYG5</accession>
<feature type="transmembrane region" description="Helical" evidence="1">
    <location>
        <begin position="77"/>
        <end position="99"/>
    </location>
</feature>
<gene>
    <name evidence="2" type="ORF">PCOR1329_LOCUS52867</name>
</gene>
<reference evidence="2" key="1">
    <citation type="submission" date="2023-10" db="EMBL/GenBank/DDBJ databases">
        <authorList>
            <person name="Chen Y."/>
            <person name="Shah S."/>
            <person name="Dougan E. K."/>
            <person name="Thang M."/>
            <person name="Chan C."/>
        </authorList>
    </citation>
    <scope>NUCLEOTIDE SEQUENCE [LARGE SCALE GENOMIC DNA]</scope>
</reference>
<evidence type="ECO:0000256" key="1">
    <source>
        <dbReference type="SAM" id="Phobius"/>
    </source>
</evidence>
<keyword evidence="3" id="KW-1185">Reference proteome</keyword>
<proteinExistence type="predicted"/>
<sequence>MSSSSSGRGLEAQCSDISLDQVLSECGLGFFHKRLLVTCGFGFSAAAVEVVLTAFLFTELEGHGIYAKEFYDISVVMWRLTGQHMAFITAYLTASIGLADDNIRKMEHLLQITRSLGNIHWMTYCDLNNTPQEFVATPWLSSSAA</sequence>
<protein>
    <submittedName>
        <fullName evidence="2">Uncharacterized protein</fullName>
    </submittedName>
</protein>
<keyword evidence="1" id="KW-0812">Transmembrane</keyword>
<comment type="caution">
    <text evidence="2">The sequence shown here is derived from an EMBL/GenBank/DDBJ whole genome shotgun (WGS) entry which is preliminary data.</text>
</comment>
<evidence type="ECO:0000313" key="2">
    <source>
        <dbReference type="EMBL" id="CAK0865304.1"/>
    </source>
</evidence>
<keyword evidence="1" id="KW-0472">Membrane</keyword>
<organism evidence="2 3">
    <name type="scientific">Prorocentrum cordatum</name>
    <dbReference type="NCBI Taxonomy" id="2364126"/>
    <lineage>
        <taxon>Eukaryota</taxon>
        <taxon>Sar</taxon>
        <taxon>Alveolata</taxon>
        <taxon>Dinophyceae</taxon>
        <taxon>Prorocentrales</taxon>
        <taxon>Prorocentraceae</taxon>
        <taxon>Prorocentrum</taxon>
    </lineage>
</organism>
<evidence type="ECO:0000313" key="3">
    <source>
        <dbReference type="Proteomes" id="UP001189429"/>
    </source>
</evidence>
<name>A0ABN9UYG5_9DINO</name>